<feature type="compositionally biased region" description="Basic and acidic residues" evidence="1">
    <location>
        <begin position="11"/>
        <end position="29"/>
    </location>
</feature>
<organism evidence="2 3">
    <name type="scientific">Austropuccinia psidii MF-1</name>
    <dbReference type="NCBI Taxonomy" id="1389203"/>
    <lineage>
        <taxon>Eukaryota</taxon>
        <taxon>Fungi</taxon>
        <taxon>Dikarya</taxon>
        <taxon>Basidiomycota</taxon>
        <taxon>Pucciniomycotina</taxon>
        <taxon>Pucciniomycetes</taxon>
        <taxon>Pucciniales</taxon>
        <taxon>Sphaerophragmiaceae</taxon>
        <taxon>Austropuccinia</taxon>
    </lineage>
</organism>
<comment type="caution">
    <text evidence="2">The sequence shown here is derived from an EMBL/GenBank/DDBJ whole genome shotgun (WGS) entry which is preliminary data.</text>
</comment>
<accession>A0A9Q3KV92</accession>
<proteinExistence type="predicted"/>
<evidence type="ECO:0000313" key="2">
    <source>
        <dbReference type="EMBL" id="MBW0586826.1"/>
    </source>
</evidence>
<name>A0A9Q3KV92_9BASI</name>
<reference evidence="2" key="1">
    <citation type="submission" date="2021-03" db="EMBL/GenBank/DDBJ databases">
        <title>Draft genome sequence of rust myrtle Austropuccinia psidii MF-1, a brazilian biotype.</title>
        <authorList>
            <person name="Quecine M.C."/>
            <person name="Pachon D.M.R."/>
            <person name="Bonatelli M.L."/>
            <person name="Correr F.H."/>
            <person name="Franceschini L.M."/>
            <person name="Leite T.F."/>
            <person name="Margarido G.R.A."/>
            <person name="Almeida C.A."/>
            <person name="Ferrarezi J.A."/>
            <person name="Labate C.A."/>
        </authorList>
    </citation>
    <scope>NUCLEOTIDE SEQUENCE</scope>
    <source>
        <strain evidence="2">MF-1</strain>
    </source>
</reference>
<sequence>MENALNQLKELNNEIKEKQRPRIQDQEEKKEIKDFIKQIRELKEAVLPQNKTGQEGHSVNRCNYLFEDQNKKWVSRQEGGFLFPNWQRVPTDGKIAPKKLVKDFAKEQEELTKKMKEDEAKEALPKPNPMNIIQLKKDDSATAIAKVENWGSWQPPTISSANEPLLNNYRLRNTKERNSRAENTNQDALRSHSKGITPMNKRPNIPGAYIEDDQKE</sequence>
<dbReference type="AlphaFoldDB" id="A0A9Q3KV92"/>
<dbReference type="EMBL" id="AVOT02125083">
    <property type="protein sequence ID" value="MBW0586826.1"/>
    <property type="molecule type" value="Genomic_DNA"/>
</dbReference>
<protein>
    <submittedName>
        <fullName evidence="2">Uncharacterized protein</fullName>
    </submittedName>
</protein>
<feature type="region of interest" description="Disordered" evidence="1">
    <location>
        <begin position="1"/>
        <end position="29"/>
    </location>
</feature>
<dbReference type="Proteomes" id="UP000765509">
    <property type="component" value="Unassembled WGS sequence"/>
</dbReference>
<keyword evidence="3" id="KW-1185">Reference proteome</keyword>
<gene>
    <name evidence="2" type="ORF">O181_126541</name>
</gene>
<evidence type="ECO:0000256" key="1">
    <source>
        <dbReference type="SAM" id="MobiDB-lite"/>
    </source>
</evidence>
<feature type="compositionally biased region" description="Polar residues" evidence="1">
    <location>
        <begin position="1"/>
        <end position="10"/>
    </location>
</feature>
<dbReference type="OrthoDB" id="2506366at2759"/>
<feature type="region of interest" description="Disordered" evidence="1">
    <location>
        <begin position="170"/>
        <end position="216"/>
    </location>
</feature>
<evidence type="ECO:0000313" key="3">
    <source>
        <dbReference type="Proteomes" id="UP000765509"/>
    </source>
</evidence>